<dbReference type="EMBL" id="KE345900">
    <property type="protein sequence ID" value="EXC19997.1"/>
    <property type="molecule type" value="Genomic_DNA"/>
</dbReference>
<sequence length="62" mass="7322">MKRKENAREENVREKVDYYLNKSGEFKRKKENARQMSEEKWGGVEEEYIELLGGREGGKNGI</sequence>
<dbReference type="Proteomes" id="UP000030645">
    <property type="component" value="Unassembled WGS sequence"/>
</dbReference>
<accession>W9S085</accession>
<protein>
    <submittedName>
        <fullName evidence="1">Uncharacterized protein</fullName>
    </submittedName>
</protein>
<organism evidence="1 2">
    <name type="scientific">Morus notabilis</name>
    <dbReference type="NCBI Taxonomy" id="981085"/>
    <lineage>
        <taxon>Eukaryota</taxon>
        <taxon>Viridiplantae</taxon>
        <taxon>Streptophyta</taxon>
        <taxon>Embryophyta</taxon>
        <taxon>Tracheophyta</taxon>
        <taxon>Spermatophyta</taxon>
        <taxon>Magnoliopsida</taxon>
        <taxon>eudicotyledons</taxon>
        <taxon>Gunneridae</taxon>
        <taxon>Pentapetalae</taxon>
        <taxon>rosids</taxon>
        <taxon>fabids</taxon>
        <taxon>Rosales</taxon>
        <taxon>Moraceae</taxon>
        <taxon>Moreae</taxon>
        <taxon>Morus</taxon>
    </lineage>
</organism>
<keyword evidence="2" id="KW-1185">Reference proteome</keyword>
<reference evidence="2" key="1">
    <citation type="submission" date="2013-01" db="EMBL/GenBank/DDBJ databases">
        <title>Draft Genome Sequence of a Mulberry Tree, Morus notabilis C.K. Schneid.</title>
        <authorList>
            <person name="He N."/>
            <person name="Zhao S."/>
        </authorList>
    </citation>
    <scope>NUCLEOTIDE SEQUENCE</scope>
</reference>
<dbReference type="AlphaFoldDB" id="W9S085"/>
<gene>
    <name evidence="1" type="ORF">L484_015673</name>
</gene>
<name>W9S085_9ROSA</name>
<evidence type="ECO:0000313" key="2">
    <source>
        <dbReference type="Proteomes" id="UP000030645"/>
    </source>
</evidence>
<evidence type="ECO:0000313" key="1">
    <source>
        <dbReference type="EMBL" id="EXC19997.1"/>
    </source>
</evidence>
<proteinExistence type="predicted"/>